<evidence type="ECO:0000313" key="1">
    <source>
        <dbReference type="EMBL" id="KNE19461.1"/>
    </source>
</evidence>
<dbReference type="GO" id="GO:0010124">
    <property type="term" value="P:phenylacetate catabolic process"/>
    <property type="evidence" value="ECO:0007669"/>
    <property type="project" value="InterPro"/>
</dbReference>
<dbReference type="InterPro" id="IPR052703">
    <property type="entry name" value="Aromatic_CoA_ox/epox"/>
</dbReference>
<accession>A0A0L0QLM2</accession>
<gene>
    <name evidence="1" type="ORF">AFK71_13295</name>
</gene>
<comment type="caution">
    <text evidence="1">The sequence shown here is derived from an EMBL/GenBank/DDBJ whole genome shotgun (WGS) entry which is preliminary data.</text>
</comment>
<dbReference type="PANTHER" id="PTHR30458">
    <property type="entry name" value="PHENYLACETIC ACID DEGRADATION PROTEIN PAA"/>
    <property type="match status" value="1"/>
</dbReference>
<organism evidence="1 2">
    <name type="scientific">Virgibacillus pantothenticus</name>
    <dbReference type="NCBI Taxonomy" id="1473"/>
    <lineage>
        <taxon>Bacteria</taxon>
        <taxon>Bacillati</taxon>
        <taxon>Bacillota</taxon>
        <taxon>Bacilli</taxon>
        <taxon>Bacillales</taxon>
        <taxon>Bacillaceae</taxon>
        <taxon>Virgibacillus</taxon>
    </lineage>
</organism>
<dbReference type="RefSeq" id="WP_050351995.1">
    <property type="nucleotide sequence ID" value="NZ_CP073011.1"/>
</dbReference>
<dbReference type="GO" id="GO:0005829">
    <property type="term" value="C:cytosol"/>
    <property type="evidence" value="ECO:0007669"/>
    <property type="project" value="TreeGrafter"/>
</dbReference>
<sequence length="263" mass="30630">MQRDEFILCELLYQFADDNFILAYRGSEWLGLAPHIEEDVAFSSINQDMMGHAVMYYSLLEEIGAGNMDDLSHSRKPQNFRNAILLELKNGSGHYLENPDYDWAFTVARNFLFSVFKQVRLEALTQSSYEPLKQTAVKILSEHYYHFMHWETWFMQLMSSTKEARERMEQAVLRCWKEFAGVISIGMYSAEMNKRKLICSEADLRKAWLDKMENVFQKLKFKIEEPPGMESGNGRNGEHTDDLTEALKVLNEVYGGDKEAVSW</sequence>
<dbReference type="PATRIC" id="fig|1473.5.peg.1260"/>
<name>A0A0L0QLM2_VIRPA</name>
<dbReference type="InterPro" id="IPR009078">
    <property type="entry name" value="Ferritin-like_SF"/>
</dbReference>
<dbReference type="PIRSF" id="PIRSF037834">
    <property type="entry name" value="PA_CoA_Oase3"/>
    <property type="match status" value="1"/>
</dbReference>
<protein>
    <submittedName>
        <fullName evidence="1">Phenylacetate-CoA oxygenase</fullName>
    </submittedName>
</protein>
<keyword evidence="2" id="KW-1185">Reference proteome</keyword>
<dbReference type="EMBL" id="LGTO01000007">
    <property type="protein sequence ID" value="KNE19461.1"/>
    <property type="molecule type" value="Genomic_DNA"/>
</dbReference>
<evidence type="ECO:0000313" key="2">
    <source>
        <dbReference type="Proteomes" id="UP000036780"/>
    </source>
</evidence>
<reference evidence="2" key="1">
    <citation type="submission" date="2015-07" db="EMBL/GenBank/DDBJ databases">
        <title>Fjat-10053 dsm26.</title>
        <authorList>
            <person name="Liu B."/>
            <person name="Wang J."/>
            <person name="Zhu Y."/>
            <person name="Liu G."/>
            <person name="Chen Q."/>
            <person name="Chen Z."/>
            <person name="Lan J."/>
            <person name="Che J."/>
            <person name="Ge C."/>
            <person name="Shi H."/>
            <person name="Pan Z."/>
            <person name="Liu X."/>
        </authorList>
    </citation>
    <scope>NUCLEOTIDE SEQUENCE [LARGE SCALE GENOMIC DNA]</scope>
    <source>
        <strain evidence="2">DSM 26</strain>
    </source>
</reference>
<dbReference type="NCBIfam" id="TIGR02158">
    <property type="entry name" value="PA_CoA_Oxy3"/>
    <property type="match status" value="1"/>
</dbReference>
<dbReference type="SUPFAM" id="SSF47240">
    <property type="entry name" value="Ferritin-like"/>
    <property type="match status" value="1"/>
</dbReference>
<dbReference type="InterPro" id="IPR007814">
    <property type="entry name" value="PaaA_PaaC"/>
</dbReference>
<dbReference type="Gene3D" id="1.20.1260.10">
    <property type="match status" value="1"/>
</dbReference>
<dbReference type="Pfam" id="PF05138">
    <property type="entry name" value="PaaA_PaaC"/>
    <property type="match status" value="1"/>
</dbReference>
<dbReference type="GeneID" id="66871535"/>
<dbReference type="AlphaFoldDB" id="A0A0L0QLM2"/>
<dbReference type="PANTHER" id="PTHR30458:SF0">
    <property type="entry name" value="1,2-PHENYLACETYL-COA EPOXIDASE, SUBUNIT C"/>
    <property type="match status" value="1"/>
</dbReference>
<proteinExistence type="predicted"/>
<dbReference type="InterPro" id="IPR011882">
    <property type="entry name" value="PaaC"/>
</dbReference>
<dbReference type="InterPro" id="IPR012347">
    <property type="entry name" value="Ferritin-like"/>
</dbReference>
<dbReference type="Proteomes" id="UP000036780">
    <property type="component" value="Unassembled WGS sequence"/>
</dbReference>